<proteinExistence type="predicted"/>
<evidence type="ECO:0000313" key="2">
    <source>
        <dbReference type="RefSeq" id="XP_035546019.1"/>
    </source>
</evidence>
<keyword evidence="1" id="KW-1185">Reference proteome</keyword>
<reference evidence="2" key="1">
    <citation type="submission" date="2025-08" db="UniProtKB">
        <authorList>
            <consortium name="RefSeq"/>
        </authorList>
    </citation>
    <scope>IDENTIFICATION</scope>
    <source>
        <tissue evidence="2">Leaves</tissue>
    </source>
</reference>
<sequence length="161" mass="19005">MDEHVFVGERGRGRTFVFVVFVGREKQSFGFYCPLRGRREQTEWVFMDFEWSSSWEEGANRVGLRGRRKSRGFWHSSRVVEVASDLCLSCATNDTLDSWFYAVYGCQRGHKMDYNISCDFLTHLLTFFLKSSLLSLHSFCKYKMQTWILEHRGFVIRTGKH</sequence>
<dbReference type="AlphaFoldDB" id="A0A6P9EEZ5"/>
<dbReference type="RefSeq" id="XP_035546019.1">
    <property type="nucleotide sequence ID" value="XM_035690126.1"/>
</dbReference>
<protein>
    <submittedName>
        <fullName evidence="2">Uncharacterized protein LOC108988845</fullName>
    </submittedName>
</protein>
<dbReference type="GeneID" id="108988845"/>
<gene>
    <name evidence="2" type="primary">LOC108988845</name>
</gene>
<dbReference type="KEGG" id="jre:108988845"/>
<accession>A0A6P9EEZ5</accession>
<evidence type="ECO:0000313" key="1">
    <source>
        <dbReference type="Proteomes" id="UP000235220"/>
    </source>
</evidence>
<dbReference type="Proteomes" id="UP000235220">
    <property type="component" value="Chromosome 5"/>
</dbReference>
<organism evidence="1 2">
    <name type="scientific">Juglans regia</name>
    <name type="common">English walnut</name>
    <dbReference type="NCBI Taxonomy" id="51240"/>
    <lineage>
        <taxon>Eukaryota</taxon>
        <taxon>Viridiplantae</taxon>
        <taxon>Streptophyta</taxon>
        <taxon>Embryophyta</taxon>
        <taxon>Tracheophyta</taxon>
        <taxon>Spermatophyta</taxon>
        <taxon>Magnoliopsida</taxon>
        <taxon>eudicotyledons</taxon>
        <taxon>Gunneridae</taxon>
        <taxon>Pentapetalae</taxon>
        <taxon>rosids</taxon>
        <taxon>fabids</taxon>
        <taxon>Fagales</taxon>
        <taxon>Juglandaceae</taxon>
        <taxon>Juglans</taxon>
    </lineage>
</organism>
<dbReference type="InParanoid" id="A0A6P9EEZ5"/>
<name>A0A6P9EEZ5_JUGRE</name>